<gene>
    <name evidence="1" type="ORF">S12H4_53303</name>
</gene>
<dbReference type="AlphaFoldDB" id="X1TBW3"/>
<organism evidence="1">
    <name type="scientific">marine sediment metagenome</name>
    <dbReference type="NCBI Taxonomy" id="412755"/>
    <lineage>
        <taxon>unclassified sequences</taxon>
        <taxon>metagenomes</taxon>
        <taxon>ecological metagenomes</taxon>
    </lineage>
</organism>
<evidence type="ECO:0000313" key="1">
    <source>
        <dbReference type="EMBL" id="GAJ02754.1"/>
    </source>
</evidence>
<accession>X1TBW3</accession>
<proteinExistence type="predicted"/>
<reference evidence="1" key="1">
    <citation type="journal article" date="2014" name="Front. Microbiol.">
        <title>High frequency of phylogenetically diverse reductive dehalogenase-homologous genes in deep subseafloor sedimentary metagenomes.</title>
        <authorList>
            <person name="Kawai M."/>
            <person name="Futagami T."/>
            <person name="Toyoda A."/>
            <person name="Takaki Y."/>
            <person name="Nishi S."/>
            <person name="Hori S."/>
            <person name="Arai W."/>
            <person name="Tsubouchi T."/>
            <person name="Morono Y."/>
            <person name="Uchiyama I."/>
            <person name="Ito T."/>
            <person name="Fujiyama A."/>
            <person name="Inagaki F."/>
            <person name="Takami H."/>
        </authorList>
    </citation>
    <scope>NUCLEOTIDE SEQUENCE</scope>
    <source>
        <strain evidence="1">Expedition CK06-06</strain>
    </source>
</reference>
<dbReference type="EMBL" id="BARW01033920">
    <property type="protein sequence ID" value="GAJ02754.1"/>
    <property type="molecule type" value="Genomic_DNA"/>
</dbReference>
<comment type="caution">
    <text evidence="1">The sequence shown here is derived from an EMBL/GenBank/DDBJ whole genome shotgun (WGS) entry which is preliminary data.</text>
</comment>
<feature type="non-terminal residue" evidence="1">
    <location>
        <position position="68"/>
    </location>
</feature>
<protein>
    <submittedName>
        <fullName evidence="1">Uncharacterized protein</fullName>
    </submittedName>
</protein>
<sequence length="68" mass="7916">MIYARKVRTTDPRFSGGVPFEVLCNGCKRNIYSGAGYLIYLGKKEMAKDQPFDFYCEDCTRRYFPEAK</sequence>
<name>X1TBW3_9ZZZZ</name>